<reference evidence="1" key="1">
    <citation type="submission" date="2021-04" db="EMBL/GenBank/DDBJ databases">
        <title>Genome seq and assembly of Bacillus sp.</title>
        <authorList>
            <person name="Chhetri G."/>
        </authorList>
    </citation>
    <scope>NUCLEOTIDE SEQUENCE</scope>
    <source>
        <strain evidence="1">RG28</strain>
    </source>
</reference>
<protein>
    <submittedName>
        <fullName evidence="1">Uncharacterized protein</fullName>
    </submittedName>
</protein>
<gene>
    <name evidence="1" type="ORF">J5Y03_02580</name>
</gene>
<proteinExistence type="predicted"/>
<keyword evidence="2" id="KW-1185">Reference proteome</keyword>
<accession>A0A940SJB9</accession>
<dbReference type="AlphaFoldDB" id="A0A940SJB9"/>
<sequence length="213" mass="22491">MGSGSKAIVGSVIVSVGTITAAIGATPSNYIKSNVRDDLTLLGNVLQAEGNAIDAGAKGTVIRSVGKEITASGNLTVITGLVFDIRKEASYKLFIAGNLIQALGLAVNTGDAIDLPPFPGQSENIVGSITQFIGNSLQAIGWSEALENIRKDEIDNKNKQKKIGYYYEDYFLKNNGQSESLVATGSWIQAIGSVISVIGAIKELTQDNKVERK</sequence>
<evidence type="ECO:0000313" key="1">
    <source>
        <dbReference type="EMBL" id="MBP0724068.1"/>
    </source>
</evidence>
<evidence type="ECO:0000313" key="2">
    <source>
        <dbReference type="Proteomes" id="UP000682134"/>
    </source>
</evidence>
<dbReference type="Pfam" id="PF22116">
    <property type="entry name" value="DUF6944"/>
    <property type="match status" value="1"/>
</dbReference>
<dbReference type="EMBL" id="JAGIYQ010000001">
    <property type="protein sequence ID" value="MBP0724068.1"/>
    <property type="molecule type" value="Genomic_DNA"/>
</dbReference>
<name>A0A940SJB9_9BACI</name>
<organism evidence="1 2">
    <name type="scientific">Gottfriedia endophytica</name>
    <dbReference type="NCBI Taxonomy" id="2820819"/>
    <lineage>
        <taxon>Bacteria</taxon>
        <taxon>Bacillati</taxon>
        <taxon>Bacillota</taxon>
        <taxon>Bacilli</taxon>
        <taxon>Bacillales</taxon>
        <taxon>Bacillaceae</taxon>
        <taxon>Gottfriedia</taxon>
    </lineage>
</organism>
<dbReference type="Proteomes" id="UP000682134">
    <property type="component" value="Unassembled WGS sequence"/>
</dbReference>
<comment type="caution">
    <text evidence="1">The sequence shown here is derived from an EMBL/GenBank/DDBJ whole genome shotgun (WGS) entry which is preliminary data.</text>
</comment>
<dbReference type="RefSeq" id="WP_209402140.1">
    <property type="nucleotide sequence ID" value="NZ_JAGIYQ010000001.1"/>
</dbReference>
<dbReference type="InterPro" id="IPR054224">
    <property type="entry name" value="DUF6944"/>
</dbReference>